<reference evidence="9" key="2">
    <citation type="submission" date="2021-08" db="EMBL/GenBank/DDBJ databases">
        <authorList>
            <person name="Dalcin Martins P."/>
        </authorList>
    </citation>
    <scope>NUCLEOTIDE SEQUENCE</scope>
    <source>
        <strain evidence="9">MAG_39</strain>
    </source>
</reference>
<dbReference type="InterPro" id="IPR006665">
    <property type="entry name" value="OmpA-like"/>
</dbReference>
<feature type="domain" description="OmpA-like" evidence="8">
    <location>
        <begin position="73"/>
        <end position="190"/>
    </location>
</feature>
<dbReference type="PANTHER" id="PTHR30329">
    <property type="entry name" value="STATOR ELEMENT OF FLAGELLAR MOTOR COMPLEX"/>
    <property type="match status" value="1"/>
</dbReference>
<evidence type="ECO:0000256" key="2">
    <source>
        <dbReference type="ARBA" id="ARBA00023136"/>
    </source>
</evidence>
<comment type="similarity">
    <text evidence="6">Belongs to the Pal lipoprotein family.</text>
</comment>
<name>A0A953M0C2_9BACT</name>
<evidence type="ECO:0000313" key="10">
    <source>
        <dbReference type="Proteomes" id="UP000705867"/>
    </source>
</evidence>
<evidence type="ECO:0000256" key="3">
    <source>
        <dbReference type="ARBA" id="ARBA00023139"/>
    </source>
</evidence>
<dbReference type="Proteomes" id="UP000705867">
    <property type="component" value="Unassembled WGS sequence"/>
</dbReference>
<dbReference type="Gene3D" id="3.30.1330.60">
    <property type="entry name" value="OmpA-like domain"/>
    <property type="match status" value="1"/>
</dbReference>
<dbReference type="InterPro" id="IPR036737">
    <property type="entry name" value="OmpA-like_sf"/>
</dbReference>
<organism evidence="9 10">
    <name type="scientific">Candidatus Nitrobium versatile</name>
    <dbReference type="NCBI Taxonomy" id="2884831"/>
    <lineage>
        <taxon>Bacteria</taxon>
        <taxon>Pseudomonadati</taxon>
        <taxon>Nitrospirota</taxon>
        <taxon>Nitrospiria</taxon>
        <taxon>Nitrospirales</taxon>
        <taxon>Nitrospiraceae</taxon>
        <taxon>Candidatus Nitrobium</taxon>
    </lineage>
</organism>
<accession>A0A953M0C2</accession>
<sequence>MKRLSLIMVIAVAGFLSITGCSQKKVAVAPEAVSPMEKEVAKSNSVPPASMTGREMLSEKKLPVAEQSAPKTHGTELGKSFNDIYFDYDKYDIRDDAKPALTEVSSFLSKNRDAKVIVEGYCDDRGTNEYNLALGDKRAHAAKEYLVASGIPSGRIEPVSFGEEKPVCKDTTEECRAKNRRDRFVLVEERHR</sequence>
<keyword evidence="4 6" id="KW-0998">Cell outer membrane</keyword>
<feature type="region of interest" description="Disordered" evidence="7">
    <location>
        <begin position="38"/>
        <end position="73"/>
    </location>
</feature>
<dbReference type="InterPro" id="IPR006664">
    <property type="entry name" value="OMP_bac"/>
</dbReference>
<comment type="caution">
    <text evidence="9">The sequence shown here is derived from an EMBL/GenBank/DDBJ whole genome shotgun (WGS) entry which is preliminary data.</text>
</comment>
<gene>
    <name evidence="6" type="primary">pal</name>
    <name evidence="9" type="ORF">K8I29_10720</name>
</gene>
<evidence type="ECO:0000256" key="4">
    <source>
        <dbReference type="ARBA" id="ARBA00023237"/>
    </source>
</evidence>
<reference evidence="9" key="1">
    <citation type="journal article" date="2021" name="bioRxiv">
        <title>Unraveling nitrogen, sulfur and carbon metabolic pathways and microbial community transcriptional responses to substrate deprivation and toxicity stresses in a bioreactor mimicking anoxic brackish coastal sediment conditions.</title>
        <authorList>
            <person name="Martins P.D."/>
            <person name="Echeveste M.J."/>
            <person name="Arshad A."/>
            <person name="Kurth J."/>
            <person name="Ouboter H."/>
            <person name="Jetten M.S.M."/>
            <person name="Welte C.U."/>
        </authorList>
    </citation>
    <scope>NUCLEOTIDE SEQUENCE</scope>
    <source>
        <strain evidence="9">MAG_39</strain>
    </source>
</reference>
<dbReference type="PANTHER" id="PTHR30329:SF21">
    <property type="entry name" value="LIPOPROTEIN YIAD-RELATED"/>
    <property type="match status" value="1"/>
</dbReference>
<proteinExistence type="inferred from homology"/>
<dbReference type="InterPro" id="IPR039001">
    <property type="entry name" value="Pal"/>
</dbReference>
<dbReference type="PROSITE" id="PS51123">
    <property type="entry name" value="OMPA_2"/>
    <property type="match status" value="1"/>
</dbReference>
<dbReference type="GO" id="GO:0009279">
    <property type="term" value="C:cell outer membrane"/>
    <property type="evidence" value="ECO:0007669"/>
    <property type="project" value="UniProtKB-SubCell"/>
</dbReference>
<dbReference type="HAMAP" id="MF_02204">
    <property type="entry name" value="Pal"/>
    <property type="match status" value="1"/>
</dbReference>
<evidence type="ECO:0000256" key="6">
    <source>
        <dbReference type="HAMAP-Rule" id="MF_02204"/>
    </source>
</evidence>
<comment type="subcellular location">
    <subcellularLocation>
        <location evidence="6">Cell outer membrane</location>
        <topology evidence="6">Lipid-anchor</topology>
    </subcellularLocation>
</comment>
<keyword evidence="1 6" id="KW-0732">Signal</keyword>
<keyword evidence="5 6" id="KW-0449">Lipoprotein</keyword>
<dbReference type="InterPro" id="IPR050330">
    <property type="entry name" value="Bact_OuterMem_StrucFunc"/>
</dbReference>
<dbReference type="CDD" id="cd07185">
    <property type="entry name" value="OmpA_C-like"/>
    <property type="match status" value="1"/>
</dbReference>
<evidence type="ECO:0000256" key="1">
    <source>
        <dbReference type="ARBA" id="ARBA00022729"/>
    </source>
</evidence>
<dbReference type="GO" id="GO:0051301">
    <property type="term" value="P:cell division"/>
    <property type="evidence" value="ECO:0007669"/>
    <property type="project" value="InterPro"/>
</dbReference>
<evidence type="ECO:0000313" key="9">
    <source>
        <dbReference type="EMBL" id="MBZ0156664.1"/>
    </source>
</evidence>
<dbReference type="PROSITE" id="PS51257">
    <property type="entry name" value="PROKAR_LIPOPROTEIN"/>
    <property type="match status" value="1"/>
</dbReference>
<evidence type="ECO:0000256" key="7">
    <source>
        <dbReference type="SAM" id="MobiDB-lite"/>
    </source>
</evidence>
<dbReference type="PRINTS" id="PR01021">
    <property type="entry name" value="OMPADOMAIN"/>
</dbReference>
<protein>
    <recommendedName>
        <fullName evidence="6">Peptidoglycan-associated lipoprotein</fullName>
        <shortName evidence="6">PAL</shortName>
    </recommendedName>
</protein>
<evidence type="ECO:0000256" key="5">
    <source>
        <dbReference type="ARBA" id="ARBA00023288"/>
    </source>
</evidence>
<dbReference type="AlphaFoldDB" id="A0A953M0C2"/>
<keyword evidence="3 6" id="KW-0564">Palmitate</keyword>
<dbReference type="SUPFAM" id="SSF103088">
    <property type="entry name" value="OmpA-like"/>
    <property type="match status" value="1"/>
</dbReference>
<dbReference type="Pfam" id="PF00691">
    <property type="entry name" value="OmpA"/>
    <property type="match status" value="1"/>
</dbReference>
<keyword evidence="2 6" id="KW-0472">Membrane</keyword>
<dbReference type="EMBL" id="JAIOIV010000083">
    <property type="protein sequence ID" value="MBZ0156664.1"/>
    <property type="molecule type" value="Genomic_DNA"/>
</dbReference>
<evidence type="ECO:0000259" key="8">
    <source>
        <dbReference type="PROSITE" id="PS51123"/>
    </source>
</evidence>